<gene>
    <name evidence="1" type="ORF">SAMN04488029_3277</name>
</gene>
<dbReference type="RefSeq" id="WP_084373895.1">
    <property type="nucleotide sequence ID" value="NZ_FWYF01000003.1"/>
</dbReference>
<reference evidence="1 2" key="1">
    <citation type="submission" date="2017-04" db="EMBL/GenBank/DDBJ databases">
        <authorList>
            <person name="Afonso C.L."/>
            <person name="Miller P.J."/>
            <person name="Scott M.A."/>
            <person name="Spackman E."/>
            <person name="Goraichik I."/>
            <person name="Dimitrov K.M."/>
            <person name="Suarez D.L."/>
            <person name="Swayne D.E."/>
        </authorList>
    </citation>
    <scope>NUCLEOTIDE SEQUENCE [LARGE SCALE GENOMIC DNA]</scope>
    <source>
        <strain evidence="1 2">DSM 26133</strain>
    </source>
</reference>
<dbReference type="PANTHER" id="PTHR38436:SF1">
    <property type="entry name" value="ESTER CYCLASE"/>
    <property type="match status" value="1"/>
</dbReference>
<evidence type="ECO:0008006" key="3">
    <source>
        <dbReference type="Google" id="ProtNLM"/>
    </source>
</evidence>
<keyword evidence="2" id="KW-1185">Reference proteome</keyword>
<name>A0A1W2GKI7_REIFA</name>
<dbReference type="InterPro" id="IPR032710">
    <property type="entry name" value="NTF2-like_dom_sf"/>
</dbReference>
<proteinExistence type="predicted"/>
<dbReference type="SUPFAM" id="SSF54427">
    <property type="entry name" value="NTF2-like"/>
    <property type="match status" value="1"/>
</dbReference>
<sequence>MKKLIEEYYRKMDALKGDYSQMKEVFNDEMTFHFPGIPTPLNVEQFQGPAQGIYAGFSDFNHSIEDVIVDGNKIACRVNITGTHNGEFQGIPASNKSIAVGAITIFRIENDRLSEHWICVDLLGILTQIGAVPAK</sequence>
<dbReference type="Pfam" id="PF07366">
    <property type="entry name" value="SnoaL"/>
    <property type="match status" value="1"/>
</dbReference>
<accession>A0A1W2GKI7</accession>
<dbReference type="EMBL" id="FWYF01000003">
    <property type="protein sequence ID" value="SMD37169.1"/>
    <property type="molecule type" value="Genomic_DNA"/>
</dbReference>
<dbReference type="OrthoDB" id="4774596at2"/>
<dbReference type="AlphaFoldDB" id="A0A1W2GKI7"/>
<protein>
    <recommendedName>
        <fullName evidence="3">SnoaL-like polyketide cyclase</fullName>
    </recommendedName>
</protein>
<dbReference type="GO" id="GO:0030638">
    <property type="term" value="P:polyketide metabolic process"/>
    <property type="evidence" value="ECO:0007669"/>
    <property type="project" value="InterPro"/>
</dbReference>
<organism evidence="1 2">
    <name type="scientific">Reichenbachiella faecimaris</name>
    <dbReference type="NCBI Taxonomy" id="692418"/>
    <lineage>
        <taxon>Bacteria</taxon>
        <taxon>Pseudomonadati</taxon>
        <taxon>Bacteroidota</taxon>
        <taxon>Cytophagia</taxon>
        <taxon>Cytophagales</taxon>
        <taxon>Reichenbachiellaceae</taxon>
        <taxon>Reichenbachiella</taxon>
    </lineage>
</organism>
<dbReference type="InterPro" id="IPR009959">
    <property type="entry name" value="Cyclase_SnoaL-like"/>
</dbReference>
<dbReference type="Gene3D" id="3.10.450.50">
    <property type="match status" value="1"/>
</dbReference>
<evidence type="ECO:0000313" key="1">
    <source>
        <dbReference type="EMBL" id="SMD37169.1"/>
    </source>
</evidence>
<dbReference type="PANTHER" id="PTHR38436">
    <property type="entry name" value="POLYKETIDE CYCLASE SNOAL-LIKE DOMAIN"/>
    <property type="match status" value="1"/>
</dbReference>
<dbReference type="STRING" id="692418.SAMN04488029_3277"/>
<evidence type="ECO:0000313" key="2">
    <source>
        <dbReference type="Proteomes" id="UP000192472"/>
    </source>
</evidence>
<dbReference type="Proteomes" id="UP000192472">
    <property type="component" value="Unassembled WGS sequence"/>
</dbReference>